<dbReference type="SMART" id="SM01098">
    <property type="entry name" value="CPSF73-100_C"/>
    <property type="match status" value="1"/>
</dbReference>
<dbReference type="Pfam" id="PF11718">
    <property type="entry name" value="CPSF73-100_C"/>
    <property type="match status" value="1"/>
</dbReference>
<protein>
    <submittedName>
        <fullName evidence="5">Cleavage polyadenylation factor subunit syc1</fullName>
    </submittedName>
</protein>
<dbReference type="EMBL" id="CP048996">
    <property type="protein sequence ID" value="QID82512.1"/>
    <property type="molecule type" value="Genomic_DNA"/>
</dbReference>
<dbReference type="GO" id="GO:0005634">
    <property type="term" value="C:nucleus"/>
    <property type="evidence" value="ECO:0007669"/>
    <property type="project" value="UniProtKB-SubCell"/>
</dbReference>
<evidence type="ECO:0000313" key="5">
    <source>
        <dbReference type="EMBL" id="QID82512.1"/>
    </source>
</evidence>
<evidence type="ECO:0000256" key="3">
    <source>
        <dbReference type="ARBA" id="ARBA00023242"/>
    </source>
</evidence>
<organism evidence="5 6">
    <name type="scientific">Saccharomyces pastorianus</name>
    <name type="common">Lager yeast</name>
    <name type="synonym">Saccharomyces cerevisiae x Saccharomyces eubayanus</name>
    <dbReference type="NCBI Taxonomy" id="27292"/>
    <lineage>
        <taxon>Eukaryota</taxon>
        <taxon>Fungi</taxon>
        <taxon>Dikarya</taxon>
        <taxon>Ascomycota</taxon>
        <taxon>Saccharomycotina</taxon>
        <taxon>Saccharomycetes</taxon>
        <taxon>Saccharomycetales</taxon>
        <taxon>Saccharomycetaceae</taxon>
        <taxon>Saccharomyces</taxon>
    </lineage>
</organism>
<feature type="domain" description="Pre-mRNA 3'-end-processing endonuclease polyadenylation factor C-term" evidence="4">
    <location>
        <begin position="2"/>
        <end position="187"/>
    </location>
</feature>
<dbReference type="Proteomes" id="UP000501346">
    <property type="component" value="Chromosome ScXV-ScXI"/>
</dbReference>
<keyword evidence="3" id="KW-0539">Nucleus</keyword>
<proteinExistence type="predicted"/>
<dbReference type="InterPro" id="IPR021718">
    <property type="entry name" value="CPSF73-100_C"/>
</dbReference>
<reference evidence="5 6" key="1">
    <citation type="journal article" date="2019" name="BMC Genomics">
        <title>Chromosome level assembly and comparative genome analysis confirm lager-brewing yeasts originated from a single hybridization.</title>
        <authorList>
            <person name="Salazar A.N."/>
            <person name="Gorter de Vries A.R."/>
            <person name="van den Broek M."/>
            <person name="Brouwers N."/>
            <person name="de la Torre Cortes P."/>
            <person name="Kuijpers N.G.A."/>
            <person name="Daran J.G."/>
            <person name="Abeel T."/>
        </authorList>
    </citation>
    <scope>NUCLEOTIDE SEQUENCE [LARGE SCALE GENOMIC DNA]</scope>
    <source>
        <strain evidence="5 6">CBS 1483</strain>
    </source>
</reference>
<sequence>MDLPKDKSDRTHQRINLNNSGTDRTNDLYLHIVQTFGCIETTATENATKLLMLGDVEVEISASSVSIEWTQNSMISQTIADSIVIMIIGLCASDKNVLSESELKERNHNVLKIQELQNLFREQFGDSFSIDEGIGRKENVKNGSVTIGKSKATIDFSTMKLIDCNSNPLKGRVESILSIGQKLTTPLC</sequence>
<keyword evidence="2" id="KW-0507">mRNA processing</keyword>
<accession>A0A6C1DZT6</accession>
<dbReference type="OrthoDB" id="4070302at2759"/>
<dbReference type="GO" id="GO:0006397">
    <property type="term" value="P:mRNA processing"/>
    <property type="evidence" value="ECO:0007669"/>
    <property type="project" value="UniProtKB-KW"/>
</dbReference>
<gene>
    <name evidence="5" type="primary">SYC1</name>
    <name evidence="5" type="ORF">GRS66_004938</name>
</gene>
<name>A0A6C1DZT6_SACPS</name>
<evidence type="ECO:0000259" key="4">
    <source>
        <dbReference type="SMART" id="SM01098"/>
    </source>
</evidence>
<evidence type="ECO:0000256" key="2">
    <source>
        <dbReference type="ARBA" id="ARBA00022664"/>
    </source>
</evidence>
<evidence type="ECO:0000313" key="6">
    <source>
        <dbReference type="Proteomes" id="UP000501346"/>
    </source>
</evidence>
<comment type="subcellular location">
    <subcellularLocation>
        <location evidence="1">Nucleus</location>
    </subcellularLocation>
</comment>
<keyword evidence="6" id="KW-1185">Reference proteome</keyword>
<dbReference type="AlphaFoldDB" id="A0A6C1DZT6"/>
<evidence type="ECO:0000256" key="1">
    <source>
        <dbReference type="ARBA" id="ARBA00004123"/>
    </source>
</evidence>